<protein>
    <submittedName>
        <fullName evidence="1">Uncharacterized protein</fullName>
    </submittedName>
</protein>
<evidence type="ECO:0000313" key="1">
    <source>
        <dbReference type="EMBL" id="KAK1869794.1"/>
    </source>
</evidence>
<dbReference type="Proteomes" id="UP000798662">
    <property type="component" value="Chromosome 3"/>
</dbReference>
<reference evidence="1" key="1">
    <citation type="submission" date="2019-11" db="EMBL/GenBank/DDBJ databases">
        <title>Nori genome reveals adaptations in red seaweeds to the harsh intertidal environment.</title>
        <authorList>
            <person name="Wang D."/>
            <person name="Mao Y."/>
        </authorList>
    </citation>
    <scope>NUCLEOTIDE SEQUENCE</scope>
    <source>
        <tissue evidence="1">Gametophyte</tissue>
    </source>
</reference>
<evidence type="ECO:0000313" key="2">
    <source>
        <dbReference type="Proteomes" id="UP000798662"/>
    </source>
</evidence>
<sequence>MAETPGSLLSPLKNDSNDATPDLGTTDAVAGATAPSHMAASGEAAAKASGKRRVKAGVSVKAKAEKSSGKGRVKKGTASAGRGGATGRDRGAREANDAVKDAASVLHTVSGGFLEPSHPLERTSRLSQAALLVHPSVDAATRSRAAFSLSLASSQQTYVAAAYSRSGRSLLLAGGAGHVAAIDWRAATPRAELFLNDKVRDATFLHNDGLFAVAQRKAAYIYDATSGGQVHVLRSHVSPAWLAFLPHHLLLASAPAGALANTPSAANAIYYTDVSTGEVVGRPRVGTPGLALGAARCAAVNVSTGTLHTGHSAGVVGIWSPSAGAPLARILSHKAGVTAVAVAPDGRWAATAGADAVTAVWDLRTWQQVRAFRNYAPVTSLDISATGVLALSYSSTVELYKDIYAGAGAGMSPAAAAAQAGSVGRGGGGVSAPVRPYMVERLPGSPVARVRFCPYEDLLGVITTASFRTLVVPGAGEAALDSRAPNPYESRRSRREQEVRAALEKLPPASIGLTTDWAKGRNKIGKQLGRKRLASEVAARAGRQERNLHRAGAAKGK</sequence>
<gene>
    <name evidence="1" type="ORF">I4F81_012260</name>
</gene>
<keyword evidence="2" id="KW-1185">Reference proteome</keyword>
<organism evidence="1 2">
    <name type="scientific">Pyropia yezoensis</name>
    <name type="common">Susabi-nori</name>
    <name type="synonym">Porphyra yezoensis</name>
    <dbReference type="NCBI Taxonomy" id="2788"/>
    <lineage>
        <taxon>Eukaryota</taxon>
        <taxon>Rhodophyta</taxon>
        <taxon>Bangiophyceae</taxon>
        <taxon>Bangiales</taxon>
        <taxon>Bangiaceae</taxon>
        <taxon>Pyropia</taxon>
    </lineage>
</organism>
<accession>A0ACC3CHK9</accession>
<name>A0ACC3CHK9_PYRYE</name>
<dbReference type="EMBL" id="CM020620">
    <property type="protein sequence ID" value="KAK1869794.1"/>
    <property type="molecule type" value="Genomic_DNA"/>
</dbReference>
<comment type="caution">
    <text evidence="1">The sequence shown here is derived from an EMBL/GenBank/DDBJ whole genome shotgun (WGS) entry which is preliminary data.</text>
</comment>
<proteinExistence type="predicted"/>